<dbReference type="PANTHER" id="PTHR47219:SF9">
    <property type="entry name" value="GTPASE ACTIVATING PROTEIN AND CENTROSOME-ASSOCIATED, ISOFORM B"/>
    <property type="match status" value="1"/>
</dbReference>
<sequence length="861" mass="94666">MGDLATAMASPARPPTSSSAKVGAPNPIHTEHAAAIPAPLSSPPPIPSPCSPSFPPSRGSSLRIESRGGNPKEPSAPSPEFPSSPIRPIHRVESESRRDSGQAPSRRGSRTTLATDELSAPSLKSPPSIPSIIIDEEHARPSSRRSERKWSPLKKRKPDPLPAVPPLPPVESVPFRGITMDIPTGSFGDLTTDPLESIAESPQNTTDNTESTSEADADRNQTKGNTQSKESLPSGGGNNGNTTLDVHSKSTASTSLSSRRIRSNNSLRPRPASSVTRALSIDEEVLSQKVRLMYERGDEDVDDAEVNELLGLYDEEAVLDEPCTVPLPASSDGAETERANTPTASFAGHGSRRGSFIQREPYELAGGLEDWENIDVGDVDRYGFIIPRQKTGDTSDPAPPVLQRVSTSLLLASSTPRRKRTLRREPSAAPSSRSFAGRSPPRKSADQSRPTSSQSSYQLSLRRSTSRIRYAANRLPHNKNRKFMDEASDMLTLPGQVIEDDDDSPRALAMKKKEWEREDKWRKMAKVVSKPQDGAGMTFEFDVKSSKLIERTWKGIPDRWRSTAWYAFLNASANKRKDSPTEAELIQKFNELQEEASPDDVQIDIDVPRTISSHIMFRRRYRGGQRLLFRVLHAMSLYFPDTGYVQGMAALAATLLAYYDEEHAFVMLVRLWQLRGLDRLYRSGFSGLMEALGNFEKDWLEGGEVAEKLTELGIPPTAYGTRWYLTLFNYSIPFPAQLRVWDVFMLLGDSDEPSLPASASASRPPTSSRTGTATANGNSDSTPLASSSLSPSQPHASPFGKSLDVLHATSAALIDGMRDIILDSDFENAMKVLTSWVPIRDVEVFMRVARAEYKVHHRKKG</sequence>
<feature type="compositionally biased region" description="Low complexity" evidence="1">
    <location>
        <begin position="427"/>
        <end position="439"/>
    </location>
</feature>
<evidence type="ECO:0000313" key="3">
    <source>
        <dbReference type="EMBL" id="PGH03748.1"/>
    </source>
</evidence>
<dbReference type="PANTHER" id="PTHR47219">
    <property type="entry name" value="RAB GTPASE-ACTIVATING PROTEIN 1-LIKE"/>
    <property type="match status" value="1"/>
</dbReference>
<feature type="compositionally biased region" description="Pro residues" evidence="1">
    <location>
        <begin position="40"/>
        <end position="55"/>
    </location>
</feature>
<feature type="compositionally biased region" description="Polar residues" evidence="1">
    <location>
        <begin position="200"/>
        <end position="214"/>
    </location>
</feature>
<feature type="compositionally biased region" description="Low complexity" evidence="1">
    <location>
        <begin position="1"/>
        <end position="20"/>
    </location>
</feature>
<proteinExistence type="predicted"/>
<dbReference type="FunFam" id="1.10.8.270:FF:000023">
    <property type="entry name" value="TBC domain-containing protein C1778.09"/>
    <property type="match status" value="1"/>
</dbReference>
<dbReference type="GO" id="GO:0031267">
    <property type="term" value="F:small GTPase binding"/>
    <property type="evidence" value="ECO:0007669"/>
    <property type="project" value="TreeGrafter"/>
</dbReference>
<feature type="compositionally biased region" description="Low complexity" evidence="1">
    <location>
        <begin position="448"/>
        <end position="463"/>
    </location>
</feature>
<evidence type="ECO:0000256" key="1">
    <source>
        <dbReference type="SAM" id="MobiDB-lite"/>
    </source>
</evidence>
<accession>A0A2B7X503</accession>
<evidence type="ECO:0000313" key="4">
    <source>
        <dbReference type="Proteomes" id="UP000224080"/>
    </source>
</evidence>
<dbReference type="AlphaFoldDB" id="A0A2B7X503"/>
<feature type="compositionally biased region" description="Low complexity" evidence="1">
    <location>
        <begin position="249"/>
        <end position="271"/>
    </location>
</feature>
<feature type="compositionally biased region" description="Basic and acidic residues" evidence="1">
    <location>
        <begin position="90"/>
        <end position="100"/>
    </location>
</feature>
<gene>
    <name evidence="3" type="ORF">GX51_03893</name>
</gene>
<dbReference type="PROSITE" id="PS50086">
    <property type="entry name" value="TBC_RABGAP"/>
    <property type="match status" value="1"/>
</dbReference>
<dbReference type="OrthoDB" id="294251at2759"/>
<dbReference type="Gene3D" id="1.10.472.80">
    <property type="entry name" value="Ypt/Rab-GAP domain of gyp1p, domain 3"/>
    <property type="match status" value="1"/>
</dbReference>
<dbReference type="Proteomes" id="UP000224080">
    <property type="component" value="Unassembled WGS sequence"/>
</dbReference>
<evidence type="ECO:0000259" key="2">
    <source>
        <dbReference type="PROSITE" id="PS50086"/>
    </source>
</evidence>
<feature type="compositionally biased region" description="Polar residues" evidence="1">
    <location>
        <begin position="222"/>
        <end position="231"/>
    </location>
</feature>
<dbReference type="Gene3D" id="1.10.8.270">
    <property type="entry name" value="putative rabgap domain of human tbc1 domain family member 14 like domains"/>
    <property type="match status" value="1"/>
</dbReference>
<name>A0A2B7X503_9EURO</name>
<feature type="compositionally biased region" description="Low complexity" evidence="1">
    <location>
        <begin position="121"/>
        <end position="133"/>
    </location>
</feature>
<dbReference type="GO" id="GO:0005096">
    <property type="term" value="F:GTPase activator activity"/>
    <property type="evidence" value="ECO:0007669"/>
    <property type="project" value="TreeGrafter"/>
</dbReference>
<dbReference type="Pfam" id="PF00566">
    <property type="entry name" value="RabGAP-TBC"/>
    <property type="match status" value="1"/>
</dbReference>
<comment type="caution">
    <text evidence="3">The sequence shown here is derived from an EMBL/GenBank/DDBJ whole genome shotgun (WGS) entry which is preliminary data.</text>
</comment>
<protein>
    <recommendedName>
        <fullName evidence="2">Rab-GAP TBC domain-containing protein</fullName>
    </recommendedName>
</protein>
<feature type="compositionally biased region" description="Basic and acidic residues" evidence="1">
    <location>
        <begin position="135"/>
        <end position="150"/>
    </location>
</feature>
<dbReference type="EMBL" id="PDNC01000045">
    <property type="protein sequence ID" value="PGH03748.1"/>
    <property type="molecule type" value="Genomic_DNA"/>
</dbReference>
<feature type="region of interest" description="Disordered" evidence="1">
    <location>
        <begin position="328"/>
        <end position="352"/>
    </location>
</feature>
<feature type="domain" description="Rab-GAP TBC" evidence="2">
    <location>
        <begin position="555"/>
        <end position="748"/>
    </location>
</feature>
<dbReference type="InterPro" id="IPR000195">
    <property type="entry name" value="Rab-GAP-TBC_dom"/>
</dbReference>
<reference evidence="3 4" key="1">
    <citation type="submission" date="2017-10" db="EMBL/GenBank/DDBJ databases">
        <title>Comparative genomics in systemic dimorphic fungi from Ajellomycetaceae.</title>
        <authorList>
            <person name="Munoz J.F."/>
            <person name="Mcewen J.G."/>
            <person name="Clay O.K."/>
            <person name="Cuomo C.A."/>
        </authorList>
    </citation>
    <scope>NUCLEOTIDE SEQUENCE [LARGE SCALE GENOMIC DNA]</scope>
    <source>
        <strain evidence="3 4">UAMH130</strain>
    </source>
</reference>
<dbReference type="InterPro" id="IPR050302">
    <property type="entry name" value="Rab_GAP_TBC_domain"/>
</dbReference>
<feature type="region of interest" description="Disordered" evidence="1">
    <location>
        <begin position="388"/>
        <end position="463"/>
    </location>
</feature>
<feature type="region of interest" description="Disordered" evidence="1">
    <location>
        <begin position="755"/>
        <end position="796"/>
    </location>
</feature>
<organism evidence="3 4">
    <name type="scientific">Blastomyces parvus</name>
    <dbReference type="NCBI Taxonomy" id="2060905"/>
    <lineage>
        <taxon>Eukaryota</taxon>
        <taxon>Fungi</taxon>
        <taxon>Dikarya</taxon>
        <taxon>Ascomycota</taxon>
        <taxon>Pezizomycotina</taxon>
        <taxon>Eurotiomycetes</taxon>
        <taxon>Eurotiomycetidae</taxon>
        <taxon>Onygenales</taxon>
        <taxon>Ajellomycetaceae</taxon>
        <taxon>Blastomyces</taxon>
    </lineage>
</organism>
<feature type="compositionally biased region" description="Polar residues" evidence="1">
    <location>
        <begin position="404"/>
        <end position="415"/>
    </location>
</feature>
<feature type="region of interest" description="Disordered" evidence="1">
    <location>
        <begin position="1"/>
        <end position="275"/>
    </location>
</feature>
<keyword evidence="4" id="KW-1185">Reference proteome</keyword>
<dbReference type="STRING" id="2060905.A0A2B7X503"/>
<dbReference type="SMART" id="SM00164">
    <property type="entry name" value="TBC"/>
    <property type="match status" value="1"/>
</dbReference>
<feature type="compositionally biased region" description="Pro residues" evidence="1">
    <location>
        <begin position="160"/>
        <end position="171"/>
    </location>
</feature>
<dbReference type="InterPro" id="IPR035969">
    <property type="entry name" value="Rab-GAP_TBC_sf"/>
</dbReference>
<dbReference type="SUPFAM" id="SSF47923">
    <property type="entry name" value="Ypt/Rab-GAP domain of gyp1p"/>
    <property type="match status" value="2"/>
</dbReference>